<dbReference type="InterPro" id="IPR036514">
    <property type="entry name" value="SGNH_hydro_sf"/>
</dbReference>
<reference evidence="2" key="1">
    <citation type="submission" date="2023-07" db="EMBL/GenBank/DDBJ databases">
        <title>Whole genome shotgun sequence of Streptomyces spororaveus NBRC 15456.</title>
        <authorList>
            <person name="Komaki H."/>
            <person name="Tamura T."/>
        </authorList>
    </citation>
    <scope>NUCLEOTIDE SEQUENCE [LARGE SCALE GENOMIC DNA]</scope>
    <source>
        <strain evidence="2">NBRC 15456</strain>
    </source>
</reference>
<keyword evidence="2" id="KW-1185">Reference proteome</keyword>
<proteinExistence type="predicted"/>
<organism evidence="1 2">
    <name type="scientific">Streptomyces spororaveus</name>
    <dbReference type="NCBI Taxonomy" id="284039"/>
    <lineage>
        <taxon>Bacteria</taxon>
        <taxon>Bacillati</taxon>
        <taxon>Actinomycetota</taxon>
        <taxon>Actinomycetes</taxon>
        <taxon>Kitasatosporales</taxon>
        <taxon>Streptomycetaceae</taxon>
        <taxon>Streptomyces</taxon>
    </lineage>
</organism>
<gene>
    <name evidence="1" type="ORF">Sspor_05760</name>
</gene>
<dbReference type="EMBL" id="BNED01000004">
    <property type="protein sequence ID" value="GHI75015.1"/>
    <property type="molecule type" value="Genomic_DNA"/>
</dbReference>
<evidence type="ECO:0008006" key="3">
    <source>
        <dbReference type="Google" id="ProtNLM"/>
    </source>
</evidence>
<evidence type="ECO:0000313" key="1">
    <source>
        <dbReference type="EMBL" id="GHI75015.1"/>
    </source>
</evidence>
<dbReference type="Proteomes" id="UP000608522">
    <property type="component" value="Unassembled WGS sequence"/>
</dbReference>
<protein>
    <recommendedName>
        <fullName evidence="3">SGNH hydrolase-type esterase domain-containing protein</fullName>
    </recommendedName>
</protein>
<sequence>MSSSRAKNQDVQSLRYKLAPQFEEYDAFRPHLNRHSGFSAAPNIRSLSVSTDQNGFRRTPAQVDGVDIDTQSPPMSVDCVVLGGSTVFGVGATSDAMTLVGQAAHQRGERWLNLGIRGASSTQEVQALLPFALTAQRVVVCSGVNNLIISLQTDDGHRDVYQPLYYDKAFDLVASMPLVDVATLVKEGEPVRANLRRRSGPPPASPVPQEEGSFTLWERMERAAARQLRDLELIVRLVGSPDKVLFCAQPFADRTDRGDIAQERSLIGIYDVRQGPVWQDASRFAAARWKDYVALLSKGCTALGVSFADLPAADFEGWSFLDRVHLTDNGYRQVASRICEALA</sequence>
<accession>A0ABQ3T4T2</accession>
<dbReference type="Gene3D" id="3.40.50.1110">
    <property type="entry name" value="SGNH hydrolase"/>
    <property type="match status" value="1"/>
</dbReference>
<dbReference type="SUPFAM" id="SSF52266">
    <property type="entry name" value="SGNH hydrolase"/>
    <property type="match status" value="1"/>
</dbReference>
<evidence type="ECO:0000313" key="2">
    <source>
        <dbReference type="Proteomes" id="UP000608522"/>
    </source>
</evidence>
<name>A0ABQ3T4T2_9ACTN</name>
<comment type="caution">
    <text evidence="1">The sequence shown here is derived from an EMBL/GenBank/DDBJ whole genome shotgun (WGS) entry which is preliminary data.</text>
</comment>